<proteinExistence type="predicted"/>
<gene>
    <name evidence="2" type="ORF">CUMW_183570</name>
</gene>
<dbReference type="EMBL" id="BDQV01000174">
    <property type="protein sequence ID" value="GAY57981.1"/>
    <property type="molecule type" value="Genomic_DNA"/>
</dbReference>
<comment type="caution">
    <text evidence="2">The sequence shown here is derived from an EMBL/GenBank/DDBJ whole genome shotgun (WGS) entry which is preliminary data.</text>
</comment>
<keyword evidence="3" id="KW-1185">Reference proteome</keyword>
<reference evidence="2 3" key="1">
    <citation type="journal article" date="2017" name="Front. Genet.">
        <title>Draft sequencing of the heterozygous diploid genome of Satsuma (Citrus unshiu Marc.) using a hybrid assembly approach.</title>
        <authorList>
            <person name="Shimizu T."/>
            <person name="Tanizawa Y."/>
            <person name="Mochizuki T."/>
            <person name="Nagasaki H."/>
            <person name="Yoshioka T."/>
            <person name="Toyoda A."/>
            <person name="Fujiyama A."/>
            <person name="Kaminuma E."/>
            <person name="Nakamura Y."/>
        </authorList>
    </citation>
    <scope>NUCLEOTIDE SEQUENCE [LARGE SCALE GENOMIC DNA]</scope>
    <source>
        <strain evidence="3">cv. Miyagawa wase</strain>
    </source>
</reference>
<feature type="region of interest" description="Disordered" evidence="1">
    <location>
        <begin position="37"/>
        <end position="60"/>
    </location>
</feature>
<dbReference type="AlphaFoldDB" id="A0A2H5Q089"/>
<dbReference type="STRING" id="55188.A0A2H5Q089"/>
<accession>A0A2H5Q089</accession>
<evidence type="ECO:0000256" key="1">
    <source>
        <dbReference type="SAM" id="MobiDB-lite"/>
    </source>
</evidence>
<feature type="compositionally biased region" description="Basic and acidic residues" evidence="1">
    <location>
        <begin position="43"/>
        <end position="52"/>
    </location>
</feature>
<dbReference type="Proteomes" id="UP000236630">
    <property type="component" value="Unassembled WGS sequence"/>
</dbReference>
<evidence type="ECO:0000313" key="2">
    <source>
        <dbReference type="EMBL" id="GAY57981.1"/>
    </source>
</evidence>
<name>A0A2H5Q089_CITUN</name>
<organism evidence="2 3">
    <name type="scientific">Citrus unshiu</name>
    <name type="common">Satsuma mandarin</name>
    <name type="synonym">Citrus nobilis var. unshiu</name>
    <dbReference type="NCBI Taxonomy" id="55188"/>
    <lineage>
        <taxon>Eukaryota</taxon>
        <taxon>Viridiplantae</taxon>
        <taxon>Streptophyta</taxon>
        <taxon>Embryophyta</taxon>
        <taxon>Tracheophyta</taxon>
        <taxon>Spermatophyta</taxon>
        <taxon>Magnoliopsida</taxon>
        <taxon>eudicotyledons</taxon>
        <taxon>Gunneridae</taxon>
        <taxon>Pentapetalae</taxon>
        <taxon>rosids</taxon>
        <taxon>malvids</taxon>
        <taxon>Sapindales</taxon>
        <taxon>Rutaceae</taxon>
        <taxon>Aurantioideae</taxon>
        <taxon>Citrus</taxon>
    </lineage>
</organism>
<evidence type="ECO:0000313" key="3">
    <source>
        <dbReference type="Proteomes" id="UP000236630"/>
    </source>
</evidence>
<protein>
    <submittedName>
        <fullName evidence="2">Uncharacterized protein</fullName>
    </submittedName>
</protein>
<sequence length="116" mass="13047">MGQSPFLSFGRVFATRLRLRLSLNILKEDRSVESISRSSAEIEESKWHRDGESTATRGGVTISGLTSANACRAAESPRTALSFFQRRNRIYKEEQRKIRAAARKAKGEDVIDNHHA</sequence>